<dbReference type="EMBL" id="JBHSOW010000095">
    <property type="protein sequence ID" value="MFC5652352.1"/>
    <property type="molecule type" value="Genomic_DNA"/>
</dbReference>
<keyword evidence="2" id="KW-1185">Reference proteome</keyword>
<dbReference type="Proteomes" id="UP001596047">
    <property type="component" value="Unassembled WGS sequence"/>
</dbReference>
<name>A0ABW0W517_9BACL</name>
<evidence type="ECO:0000313" key="2">
    <source>
        <dbReference type="Proteomes" id="UP001596047"/>
    </source>
</evidence>
<dbReference type="InterPro" id="IPR036390">
    <property type="entry name" value="WH_DNA-bd_sf"/>
</dbReference>
<reference evidence="2" key="1">
    <citation type="journal article" date="2019" name="Int. J. Syst. Evol. Microbiol.">
        <title>The Global Catalogue of Microorganisms (GCM) 10K type strain sequencing project: providing services to taxonomists for standard genome sequencing and annotation.</title>
        <authorList>
            <consortium name="The Broad Institute Genomics Platform"/>
            <consortium name="The Broad Institute Genome Sequencing Center for Infectious Disease"/>
            <person name="Wu L."/>
            <person name="Ma J."/>
        </authorList>
    </citation>
    <scope>NUCLEOTIDE SEQUENCE [LARGE SCALE GENOMIC DNA]</scope>
    <source>
        <strain evidence="2">CGMCC 1.3240</strain>
    </source>
</reference>
<gene>
    <name evidence="1" type="ORF">ACFPYJ_25210</name>
</gene>
<dbReference type="SUPFAM" id="SSF46785">
    <property type="entry name" value="Winged helix' DNA-binding domain"/>
    <property type="match status" value="1"/>
</dbReference>
<evidence type="ECO:0008006" key="3">
    <source>
        <dbReference type="Google" id="ProtNLM"/>
    </source>
</evidence>
<comment type="caution">
    <text evidence="1">The sequence shown here is derived from an EMBL/GenBank/DDBJ whole genome shotgun (WGS) entry which is preliminary data.</text>
</comment>
<proteinExistence type="predicted"/>
<protein>
    <recommendedName>
        <fullName evidence="3">DNA-binding response regulator</fullName>
    </recommendedName>
</protein>
<organism evidence="1 2">
    <name type="scientific">Paenibacillus solisilvae</name>
    <dbReference type="NCBI Taxonomy" id="2486751"/>
    <lineage>
        <taxon>Bacteria</taxon>
        <taxon>Bacillati</taxon>
        <taxon>Bacillota</taxon>
        <taxon>Bacilli</taxon>
        <taxon>Bacillales</taxon>
        <taxon>Paenibacillaceae</taxon>
        <taxon>Paenibacillus</taxon>
    </lineage>
</organism>
<dbReference type="RefSeq" id="WP_379190987.1">
    <property type="nucleotide sequence ID" value="NZ_JBHSOW010000095.1"/>
</dbReference>
<accession>A0ABW0W517</accession>
<sequence length="222" mass="26621">MSHFEVKHAAFIEEHMVRRTGERKGRLQRGHQYAEKLLLQHVWWPLFGNFDHLHPEYEIYDWNRKSQFLDFAFIAPFGRYGIECDGFQSHVKDMDREKFSYSLNRDTFLTGLGWKMIHFSFDDVQNRPEVCRMLLQMVIGPYLLRQEHTLPAVKMEKELIHLAFRLGRPVRPKDLQDEWGIDFRTARKHLVSLTAKGWLRPISKGRRVRYYELSEGMLEQLL</sequence>
<evidence type="ECO:0000313" key="1">
    <source>
        <dbReference type="EMBL" id="MFC5652352.1"/>
    </source>
</evidence>
<dbReference type="Gene3D" id="3.40.960.10">
    <property type="entry name" value="VSR Endonuclease"/>
    <property type="match status" value="1"/>
</dbReference>